<name>A0ABT8LF32_9BACT</name>
<accession>A0ABT8LF32</accession>
<dbReference type="Proteomes" id="UP001172083">
    <property type="component" value="Unassembled WGS sequence"/>
</dbReference>
<dbReference type="InterPro" id="IPR002686">
    <property type="entry name" value="Transposase_17"/>
</dbReference>
<dbReference type="InterPro" id="IPR036515">
    <property type="entry name" value="Transposase_17_sf"/>
</dbReference>
<evidence type="ECO:0000313" key="3">
    <source>
        <dbReference type="Proteomes" id="UP001172083"/>
    </source>
</evidence>
<dbReference type="SUPFAM" id="SSF143422">
    <property type="entry name" value="Transposase IS200-like"/>
    <property type="match status" value="1"/>
</dbReference>
<reference evidence="2" key="1">
    <citation type="submission" date="2023-06" db="EMBL/GenBank/DDBJ databases">
        <title>Genomic of Agaribacillus aureum.</title>
        <authorList>
            <person name="Wang G."/>
        </authorList>
    </citation>
    <scope>NUCLEOTIDE SEQUENCE</scope>
    <source>
        <strain evidence="2">BMA12</strain>
    </source>
</reference>
<keyword evidence="3" id="KW-1185">Reference proteome</keyword>
<protein>
    <submittedName>
        <fullName evidence="2">Transposase</fullName>
    </submittedName>
</protein>
<dbReference type="PANTHER" id="PTHR36966:SF1">
    <property type="entry name" value="REP-ASSOCIATED TYROSINE TRANSPOSASE"/>
    <property type="match status" value="1"/>
</dbReference>
<dbReference type="InterPro" id="IPR052715">
    <property type="entry name" value="RAYT_transposase"/>
</dbReference>
<dbReference type="PANTHER" id="PTHR36966">
    <property type="entry name" value="REP-ASSOCIATED TYROSINE TRANSPOSASE"/>
    <property type="match status" value="1"/>
</dbReference>
<dbReference type="EMBL" id="JAUJEB010000008">
    <property type="protein sequence ID" value="MDN5216390.1"/>
    <property type="molecule type" value="Genomic_DNA"/>
</dbReference>
<dbReference type="NCBIfam" id="NF047646">
    <property type="entry name" value="REP_Tyr_transpos"/>
    <property type="match status" value="1"/>
</dbReference>
<evidence type="ECO:0000313" key="2">
    <source>
        <dbReference type="EMBL" id="MDN5216390.1"/>
    </source>
</evidence>
<dbReference type="Gene3D" id="3.30.70.1290">
    <property type="entry name" value="Transposase IS200-like"/>
    <property type="match status" value="1"/>
</dbReference>
<dbReference type="Pfam" id="PF01797">
    <property type="entry name" value="Y1_Tnp"/>
    <property type="match status" value="1"/>
</dbReference>
<feature type="domain" description="Transposase IS200-like" evidence="1">
    <location>
        <begin position="9"/>
        <end position="149"/>
    </location>
</feature>
<evidence type="ECO:0000259" key="1">
    <source>
        <dbReference type="SMART" id="SM01321"/>
    </source>
</evidence>
<gene>
    <name evidence="2" type="ORF">QQ020_30255</name>
</gene>
<proteinExistence type="predicted"/>
<comment type="caution">
    <text evidence="2">The sequence shown here is derived from an EMBL/GenBank/DDBJ whole genome shotgun (WGS) entry which is preliminary data.</text>
</comment>
<sequence>MSTKYRFSDNEIPHFVTLSLVEWIDLFSRERYKEIIIDNLNHCIKNKGLIVYAYVIMPNHMHMIVKSGGIQSLAELIRDFKRYTAKILYERLKSDHKESRRGWLMRIIEEEAQKSSSNKKFKVWRHESHPVVLETNAMIEDRLHYIHNNPVRSGICFSAADYKYSSACQYSGEIGPLALSFMD</sequence>
<organism evidence="2 3">
    <name type="scientific">Agaribacillus aureus</name>
    <dbReference type="NCBI Taxonomy" id="3051825"/>
    <lineage>
        <taxon>Bacteria</taxon>
        <taxon>Pseudomonadati</taxon>
        <taxon>Bacteroidota</taxon>
        <taxon>Cytophagia</taxon>
        <taxon>Cytophagales</taxon>
        <taxon>Splendidivirgaceae</taxon>
        <taxon>Agaribacillus</taxon>
    </lineage>
</organism>
<dbReference type="SMART" id="SM01321">
    <property type="entry name" value="Y1_Tnp"/>
    <property type="match status" value="1"/>
</dbReference>
<dbReference type="RefSeq" id="WP_346761726.1">
    <property type="nucleotide sequence ID" value="NZ_JAUJEB010000008.1"/>
</dbReference>